<dbReference type="AlphaFoldDB" id="A0A6A6TRA6"/>
<dbReference type="EMBL" id="MU004289">
    <property type="protein sequence ID" value="KAF2662352.1"/>
    <property type="molecule type" value="Genomic_DNA"/>
</dbReference>
<proteinExistence type="predicted"/>
<evidence type="ECO:0008006" key="4">
    <source>
        <dbReference type="Google" id="ProtNLM"/>
    </source>
</evidence>
<keyword evidence="1" id="KW-0732">Signal</keyword>
<evidence type="ECO:0000313" key="3">
    <source>
        <dbReference type="Proteomes" id="UP000799324"/>
    </source>
</evidence>
<gene>
    <name evidence="2" type="ORF">K491DRAFT_772936</name>
</gene>
<feature type="signal peptide" evidence="1">
    <location>
        <begin position="1"/>
        <end position="17"/>
    </location>
</feature>
<dbReference type="Proteomes" id="UP000799324">
    <property type="component" value="Unassembled WGS sequence"/>
</dbReference>
<name>A0A6A6TRA6_9PLEO</name>
<accession>A0A6A6TRA6</accession>
<keyword evidence="3" id="KW-1185">Reference proteome</keyword>
<evidence type="ECO:0000313" key="2">
    <source>
        <dbReference type="EMBL" id="KAF2662352.1"/>
    </source>
</evidence>
<feature type="chain" id="PRO_5025458765" description="Apple domain-containing protein" evidence="1">
    <location>
        <begin position="18"/>
        <end position="153"/>
    </location>
</feature>
<protein>
    <recommendedName>
        <fullName evidence="4">Apple domain-containing protein</fullName>
    </recommendedName>
</protein>
<dbReference type="OrthoDB" id="3938895at2759"/>
<evidence type="ECO:0000256" key="1">
    <source>
        <dbReference type="SAM" id="SignalP"/>
    </source>
</evidence>
<sequence>MLASTIVLATLSAFGAAMPTSNNIARAGGPVAKPIPSSCTVTPLIPTNPTQGYLPAAEAYITLLYSAYYPSPSSNKTELAQECLEQCYGYGDSTECKTAYWAESVEVPSSYYNSPPGTYETACLFFKERLDDTDFTPDAEGHGTSPYAATITC</sequence>
<organism evidence="2 3">
    <name type="scientific">Lophiostoma macrostomum CBS 122681</name>
    <dbReference type="NCBI Taxonomy" id="1314788"/>
    <lineage>
        <taxon>Eukaryota</taxon>
        <taxon>Fungi</taxon>
        <taxon>Dikarya</taxon>
        <taxon>Ascomycota</taxon>
        <taxon>Pezizomycotina</taxon>
        <taxon>Dothideomycetes</taxon>
        <taxon>Pleosporomycetidae</taxon>
        <taxon>Pleosporales</taxon>
        <taxon>Lophiostomataceae</taxon>
        <taxon>Lophiostoma</taxon>
    </lineage>
</organism>
<reference evidence="2" key="1">
    <citation type="journal article" date="2020" name="Stud. Mycol.">
        <title>101 Dothideomycetes genomes: a test case for predicting lifestyles and emergence of pathogens.</title>
        <authorList>
            <person name="Haridas S."/>
            <person name="Albert R."/>
            <person name="Binder M."/>
            <person name="Bloem J."/>
            <person name="Labutti K."/>
            <person name="Salamov A."/>
            <person name="Andreopoulos B."/>
            <person name="Baker S."/>
            <person name="Barry K."/>
            <person name="Bills G."/>
            <person name="Bluhm B."/>
            <person name="Cannon C."/>
            <person name="Castanera R."/>
            <person name="Culley D."/>
            <person name="Daum C."/>
            <person name="Ezra D."/>
            <person name="Gonzalez J."/>
            <person name="Henrissat B."/>
            <person name="Kuo A."/>
            <person name="Liang C."/>
            <person name="Lipzen A."/>
            <person name="Lutzoni F."/>
            <person name="Magnuson J."/>
            <person name="Mondo S."/>
            <person name="Nolan M."/>
            <person name="Ohm R."/>
            <person name="Pangilinan J."/>
            <person name="Park H.-J."/>
            <person name="Ramirez L."/>
            <person name="Alfaro M."/>
            <person name="Sun H."/>
            <person name="Tritt A."/>
            <person name="Yoshinaga Y."/>
            <person name="Zwiers L.-H."/>
            <person name="Turgeon B."/>
            <person name="Goodwin S."/>
            <person name="Spatafora J."/>
            <person name="Crous P."/>
            <person name="Grigoriev I."/>
        </authorList>
    </citation>
    <scope>NUCLEOTIDE SEQUENCE</scope>
    <source>
        <strain evidence="2">CBS 122681</strain>
    </source>
</reference>